<dbReference type="GO" id="GO:0044206">
    <property type="term" value="P:UMP salvage"/>
    <property type="evidence" value="ECO:0007669"/>
    <property type="project" value="UniProtKB-UniRule"/>
</dbReference>
<evidence type="ECO:0000256" key="8">
    <source>
        <dbReference type="ARBA" id="ARBA00022679"/>
    </source>
</evidence>
<dbReference type="GO" id="GO:0005524">
    <property type="term" value="F:ATP binding"/>
    <property type="evidence" value="ECO:0007669"/>
    <property type="project" value="UniProtKB-UniRule"/>
</dbReference>
<organism evidence="19 20">
    <name type="scientific">Kyrpidia spormannii</name>
    <dbReference type="NCBI Taxonomy" id="2055160"/>
    <lineage>
        <taxon>Bacteria</taxon>
        <taxon>Bacillati</taxon>
        <taxon>Bacillota</taxon>
        <taxon>Bacilli</taxon>
        <taxon>Bacillales</taxon>
        <taxon>Alicyclobacillaceae</taxon>
        <taxon>Kyrpidia</taxon>
    </lineage>
</organism>
<dbReference type="GO" id="GO:0043771">
    <property type="term" value="F:cytidine kinase activity"/>
    <property type="evidence" value="ECO:0007669"/>
    <property type="project" value="RHEA"/>
</dbReference>
<evidence type="ECO:0000256" key="5">
    <source>
        <dbReference type="ARBA" id="ARBA00012137"/>
    </source>
</evidence>
<sequence>MRSPGTGPKRRRPVLIGIAGGTGSGKSTVARAISRHIHRRNLAIVEQDAYYRDQSHLPLEERKRVNYDHPDAFDSDLLYDHVCKLLRRQPIEKPVYSFEQHVRLPETVHVEARDVIVLEGILVLDDKRLRDLMDIKIYVDTDPDVRVIRRILRDVRYRGRTIEAVIHQYLTVVRPMHLEFVEPTKRYADLIIPEGGRNQVAVDILVAKIRSMIGRTDSRC</sequence>
<evidence type="ECO:0000313" key="20">
    <source>
        <dbReference type="Proteomes" id="UP000231932"/>
    </source>
</evidence>
<dbReference type="KEGG" id="kyr:CVV65_10405"/>
<dbReference type="AlphaFoldDB" id="A0A2K8ND24"/>
<dbReference type="PRINTS" id="PR00988">
    <property type="entry name" value="URIDINKINASE"/>
</dbReference>
<evidence type="ECO:0000256" key="16">
    <source>
        <dbReference type="HAMAP-Rule" id="MF_00551"/>
    </source>
</evidence>
<evidence type="ECO:0000256" key="6">
    <source>
        <dbReference type="ARBA" id="ARBA00021478"/>
    </source>
</evidence>
<dbReference type="Gene3D" id="3.40.50.300">
    <property type="entry name" value="P-loop containing nucleotide triphosphate hydrolases"/>
    <property type="match status" value="1"/>
</dbReference>
<feature type="domain" description="Phosphoribulokinase/uridine kinase" evidence="18">
    <location>
        <begin position="15"/>
        <end position="200"/>
    </location>
</feature>
<evidence type="ECO:0000259" key="18">
    <source>
        <dbReference type="Pfam" id="PF00485"/>
    </source>
</evidence>
<dbReference type="NCBIfam" id="TIGR00235">
    <property type="entry name" value="udk"/>
    <property type="match status" value="1"/>
</dbReference>
<dbReference type="UniPathway" id="UPA00574">
    <property type="reaction ID" value="UER00637"/>
</dbReference>
<comment type="subcellular location">
    <subcellularLocation>
        <location evidence="1 16 17">Cytoplasm</location>
    </subcellularLocation>
</comment>
<evidence type="ECO:0000256" key="4">
    <source>
        <dbReference type="ARBA" id="ARBA00005408"/>
    </source>
</evidence>
<reference evidence="20" key="1">
    <citation type="submission" date="2017-11" db="EMBL/GenBank/DDBJ databases">
        <title>Complete Genome Sequence of Kyrpidia sp. Strain EA-1, a thermophilic, hydrogen-oxidizing Bacterium, isolated from the Azores.</title>
        <authorList>
            <person name="Reiner J.E."/>
            <person name="Lapp C.J."/>
            <person name="Bunk B."/>
            <person name="Gescher J."/>
        </authorList>
    </citation>
    <scope>NUCLEOTIDE SEQUENCE [LARGE SCALE GENOMIC DNA]</scope>
    <source>
        <strain evidence="20">EA-1</strain>
    </source>
</reference>
<dbReference type="InterPro" id="IPR000764">
    <property type="entry name" value="Uridine_kinase-like"/>
</dbReference>
<comment type="similarity">
    <text evidence="4 16 17">Belongs to the uridine kinase family.</text>
</comment>
<name>A0A2K8ND24_9BACL</name>
<evidence type="ECO:0000256" key="12">
    <source>
        <dbReference type="ARBA" id="ARBA00030641"/>
    </source>
</evidence>
<dbReference type="EC" id="2.7.1.48" evidence="5 16"/>
<dbReference type="OrthoDB" id="9777642at2"/>
<evidence type="ECO:0000256" key="10">
    <source>
        <dbReference type="ARBA" id="ARBA00022777"/>
    </source>
</evidence>
<evidence type="ECO:0000256" key="14">
    <source>
        <dbReference type="ARBA" id="ARBA00047436"/>
    </source>
</evidence>
<evidence type="ECO:0000256" key="9">
    <source>
        <dbReference type="ARBA" id="ARBA00022741"/>
    </source>
</evidence>
<comment type="pathway">
    <text evidence="2 16 17">Pyrimidine metabolism; UMP biosynthesis via salvage pathway; UMP from uridine: step 1/1.</text>
</comment>
<evidence type="ECO:0000256" key="11">
    <source>
        <dbReference type="ARBA" id="ARBA00022840"/>
    </source>
</evidence>
<comment type="catalytic activity">
    <reaction evidence="15 16 17">
        <text>uridine + ATP = UMP + ADP + H(+)</text>
        <dbReference type="Rhea" id="RHEA:16825"/>
        <dbReference type="ChEBI" id="CHEBI:15378"/>
        <dbReference type="ChEBI" id="CHEBI:16704"/>
        <dbReference type="ChEBI" id="CHEBI:30616"/>
        <dbReference type="ChEBI" id="CHEBI:57865"/>
        <dbReference type="ChEBI" id="CHEBI:456216"/>
        <dbReference type="EC" id="2.7.1.48"/>
    </reaction>
</comment>
<dbReference type="Pfam" id="PF00485">
    <property type="entry name" value="PRK"/>
    <property type="match status" value="1"/>
</dbReference>
<keyword evidence="20" id="KW-1185">Reference proteome</keyword>
<dbReference type="NCBIfam" id="NF004018">
    <property type="entry name" value="PRK05480.1"/>
    <property type="match status" value="1"/>
</dbReference>
<dbReference type="GO" id="GO:0044211">
    <property type="term" value="P:CTP salvage"/>
    <property type="evidence" value="ECO:0007669"/>
    <property type="project" value="UniProtKB-UniRule"/>
</dbReference>
<evidence type="ECO:0000256" key="3">
    <source>
        <dbReference type="ARBA" id="ARBA00004784"/>
    </source>
</evidence>
<dbReference type="UniPathway" id="UPA00579">
    <property type="reaction ID" value="UER00640"/>
</dbReference>
<evidence type="ECO:0000256" key="2">
    <source>
        <dbReference type="ARBA" id="ARBA00004690"/>
    </source>
</evidence>
<evidence type="ECO:0000256" key="15">
    <source>
        <dbReference type="ARBA" id="ARBA00048909"/>
    </source>
</evidence>
<dbReference type="PANTHER" id="PTHR10285">
    <property type="entry name" value="URIDINE KINASE"/>
    <property type="match status" value="1"/>
</dbReference>
<dbReference type="HAMAP" id="MF_00551">
    <property type="entry name" value="Uridine_kinase"/>
    <property type="match status" value="1"/>
</dbReference>
<comment type="catalytic activity">
    <reaction evidence="14 17">
        <text>cytidine + ATP = CMP + ADP + H(+)</text>
        <dbReference type="Rhea" id="RHEA:24674"/>
        <dbReference type="ChEBI" id="CHEBI:15378"/>
        <dbReference type="ChEBI" id="CHEBI:17562"/>
        <dbReference type="ChEBI" id="CHEBI:30616"/>
        <dbReference type="ChEBI" id="CHEBI:60377"/>
        <dbReference type="ChEBI" id="CHEBI:456216"/>
        <dbReference type="EC" id="2.7.1.48"/>
    </reaction>
</comment>
<evidence type="ECO:0000256" key="1">
    <source>
        <dbReference type="ARBA" id="ARBA00004496"/>
    </source>
</evidence>
<comment type="pathway">
    <text evidence="3 16 17">Pyrimidine metabolism; CTP biosynthesis via salvage pathway; CTP from cytidine: step 1/3.</text>
</comment>
<keyword evidence="9 16" id="KW-0547">Nucleotide-binding</keyword>
<evidence type="ECO:0000256" key="7">
    <source>
        <dbReference type="ARBA" id="ARBA00022490"/>
    </source>
</evidence>
<dbReference type="GO" id="GO:0004849">
    <property type="term" value="F:uridine kinase activity"/>
    <property type="evidence" value="ECO:0007669"/>
    <property type="project" value="UniProtKB-UniRule"/>
</dbReference>
<keyword evidence="8 16" id="KW-0808">Transferase</keyword>
<feature type="binding site" evidence="16">
    <location>
        <begin position="20"/>
        <end position="27"/>
    </location>
    <ligand>
        <name>ATP</name>
        <dbReference type="ChEBI" id="CHEBI:30616"/>
    </ligand>
</feature>
<dbReference type="GO" id="GO:0005737">
    <property type="term" value="C:cytoplasm"/>
    <property type="evidence" value="ECO:0007669"/>
    <property type="project" value="UniProtKB-SubCell"/>
</dbReference>
<dbReference type="Proteomes" id="UP000231932">
    <property type="component" value="Chromosome"/>
</dbReference>
<accession>A0A2K8ND24</accession>
<dbReference type="CDD" id="cd02023">
    <property type="entry name" value="UMPK"/>
    <property type="match status" value="1"/>
</dbReference>
<evidence type="ECO:0000256" key="17">
    <source>
        <dbReference type="RuleBase" id="RU003825"/>
    </source>
</evidence>
<keyword evidence="7 16" id="KW-0963">Cytoplasm</keyword>
<proteinExistence type="inferred from homology"/>
<evidence type="ECO:0000313" key="19">
    <source>
        <dbReference type="EMBL" id="ATY86547.1"/>
    </source>
</evidence>
<dbReference type="InterPro" id="IPR006083">
    <property type="entry name" value="PRK/URK"/>
</dbReference>
<dbReference type="EMBL" id="CP024955">
    <property type="protein sequence ID" value="ATY86547.1"/>
    <property type="molecule type" value="Genomic_DNA"/>
</dbReference>
<protein>
    <recommendedName>
        <fullName evidence="6 16">Uridine kinase</fullName>
        <ecNumber evidence="5 16">2.7.1.48</ecNumber>
    </recommendedName>
    <alternativeName>
        <fullName evidence="12 16">Cytidine monophosphokinase</fullName>
    </alternativeName>
    <alternativeName>
        <fullName evidence="13 16">Uridine monophosphokinase</fullName>
    </alternativeName>
</protein>
<keyword evidence="11 16" id="KW-0067">ATP-binding</keyword>
<evidence type="ECO:0000256" key="13">
    <source>
        <dbReference type="ARBA" id="ARBA00031452"/>
    </source>
</evidence>
<dbReference type="SUPFAM" id="SSF52540">
    <property type="entry name" value="P-loop containing nucleoside triphosphate hydrolases"/>
    <property type="match status" value="1"/>
</dbReference>
<dbReference type="RefSeq" id="WP_100669408.1">
    <property type="nucleotide sequence ID" value="NZ_CP024955.1"/>
</dbReference>
<gene>
    <name evidence="16" type="primary">udk</name>
    <name evidence="19" type="ORF">CVV65_10405</name>
</gene>
<dbReference type="InterPro" id="IPR027417">
    <property type="entry name" value="P-loop_NTPase"/>
</dbReference>
<dbReference type="InterPro" id="IPR026008">
    <property type="entry name" value="Uridine_kinase"/>
</dbReference>
<keyword evidence="10 16" id="KW-0418">Kinase</keyword>